<feature type="domain" description="HIT" evidence="1">
    <location>
        <begin position="41"/>
        <end position="111"/>
    </location>
</feature>
<organism evidence="2">
    <name type="scientific">hydrothermal vent metagenome</name>
    <dbReference type="NCBI Taxonomy" id="652676"/>
    <lineage>
        <taxon>unclassified sequences</taxon>
        <taxon>metagenomes</taxon>
        <taxon>ecological metagenomes</taxon>
    </lineage>
</organism>
<name>A0A3B0SWE3_9ZZZZ</name>
<dbReference type="PROSITE" id="PS51084">
    <property type="entry name" value="HIT_2"/>
    <property type="match status" value="1"/>
</dbReference>
<dbReference type="InterPro" id="IPR036265">
    <property type="entry name" value="HIT-like_sf"/>
</dbReference>
<dbReference type="GO" id="GO:0003824">
    <property type="term" value="F:catalytic activity"/>
    <property type="evidence" value="ECO:0007669"/>
    <property type="project" value="InterPro"/>
</dbReference>
<dbReference type="AlphaFoldDB" id="A0A3B0SWE3"/>
<proteinExistence type="predicted"/>
<dbReference type="Gene3D" id="3.30.428.10">
    <property type="entry name" value="HIT-like"/>
    <property type="match status" value="1"/>
</dbReference>
<accession>A0A3B0SWE3</accession>
<dbReference type="EMBL" id="UOEI01000642">
    <property type="protein sequence ID" value="VAW08820.1"/>
    <property type="molecule type" value="Genomic_DNA"/>
</dbReference>
<evidence type="ECO:0000313" key="2">
    <source>
        <dbReference type="EMBL" id="VAW08820.1"/>
    </source>
</evidence>
<gene>
    <name evidence="2" type="ORF">MNBD_ACTINO01-1937</name>
</gene>
<dbReference type="InterPro" id="IPR011146">
    <property type="entry name" value="HIT-like"/>
</dbReference>
<protein>
    <recommendedName>
        <fullName evidence="1">HIT domain-containing protein</fullName>
    </recommendedName>
</protein>
<evidence type="ECO:0000259" key="1">
    <source>
        <dbReference type="PROSITE" id="PS51084"/>
    </source>
</evidence>
<dbReference type="SUPFAM" id="SSF54197">
    <property type="entry name" value="HIT-like"/>
    <property type="match status" value="1"/>
</dbReference>
<reference evidence="2" key="1">
    <citation type="submission" date="2018-06" db="EMBL/GenBank/DDBJ databases">
        <authorList>
            <person name="Zhirakovskaya E."/>
        </authorList>
    </citation>
    <scope>NUCLEOTIDE SEQUENCE</scope>
</reference>
<sequence>MQDSDCPLCQGTAMDDALMRTEVWSDDLWRLTTIRVGEVAGFSYLEPKRHIRDITALDGDEAATFGTAIADASRAIKQATGADLVYAYIFGDAVPHLHVHLAPHRHDGSPLINEMIKGARHQVILPTGEEVWASDRYPLQPRALMDAAISDISVNLGGSPVPGSEPIG</sequence>